<evidence type="ECO:0000256" key="1">
    <source>
        <dbReference type="SAM" id="MobiDB-lite"/>
    </source>
</evidence>
<organism evidence="2">
    <name type="scientific">Cyprideis torosa</name>
    <dbReference type="NCBI Taxonomy" id="163714"/>
    <lineage>
        <taxon>Eukaryota</taxon>
        <taxon>Metazoa</taxon>
        <taxon>Ecdysozoa</taxon>
        <taxon>Arthropoda</taxon>
        <taxon>Crustacea</taxon>
        <taxon>Oligostraca</taxon>
        <taxon>Ostracoda</taxon>
        <taxon>Podocopa</taxon>
        <taxon>Podocopida</taxon>
        <taxon>Cytherocopina</taxon>
        <taxon>Cytheroidea</taxon>
        <taxon>Cytherideidae</taxon>
        <taxon>Cyprideis</taxon>
    </lineage>
</organism>
<sequence>MVKRGMRKSSSFEVHPDHLVRDPLHLKKLLLTTKNQTKVLQLAQGHLQGLDQNQDLVVPEVDDLDQALPVARSQEVSDLVLGRLVLVAGLEVDLDRLLRAPLQQLMVVQKQNLDRARPLVQDLPGVDLGLGHRLEAVLDQVPVAGVDLAQEQALGGPLRLVKKKKPPSVAGSPKSIASGSPKSKASGSPKSAASGSPKSKTSGSPKSGRGSGSEEEEKGEEEGAATETVAELFGDDSDAERGEQEEGEGEPQEEEEPQPPPESVISADIPLISLKKHLGDDFHFVRFPNFLSVETRPFDEATFEDELDEEEQLDEEGRQRSGLTHHFFTKMKSSLCKQLKLKVENTIRWRHAFDDEGNAIKESNARLVKWSDGSRSLVLGDEYFDVYVSRLHEQNHLYIRQGIGLLGQHIFKTKMIFRPFSTDSFTHRKMTLSLADRSNKAAKVKVLSTVGADPEANRLEKVKKEEERLRASLRRETKQRRMRERASNRGLSSNFLEPDEDSDEEGVSISALKKKYKKGVREGTSAGRDSDASESGSDIERGTKKKGADRGRKFIADSDEESENDNASPGQDDDESE</sequence>
<dbReference type="EMBL" id="OB662360">
    <property type="protein sequence ID" value="CAD7229928.1"/>
    <property type="molecule type" value="Genomic_DNA"/>
</dbReference>
<dbReference type="OrthoDB" id="20844at2759"/>
<dbReference type="GO" id="GO:1990269">
    <property type="term" value="F:RNA polymerase II C-terminal domain phosphoserine binding"/>
    <property type="evidence" value="ECO:0007669"/>
    <property type="project" value="TreeGrafter"/>
</dbReference>
<feature type="compositionally biased region" description="Basic and acidic residues" evidence="1">
    <location>
        <begin position="538"/>
        <end position="556"/>
    </location>
</feature>
<dbReference type="AlphaFoldDB" id="A0A7R8WE03"/>
<dbReference type="PANTHER" id="PTHR23146:SF0">
    <property type="entry name" value="RNA POLYMERASE-ASSOCIATED PROTEIN LEO1"/>
    <property type="match status" value="1"/>
</dbReference>
<dbReference type="GO" id="GO:0006368">
    <property type="term" value="P:transcription elongation by RNA polymerase II"/>
    <property type="evidence" value="ECO:0007669"/>
    <property type="project" value="InterPro"/>
</dbReference>
<name>A0A7R8WE03_9CRUS</name>
<feature type="compositionally biased region" description="Low complexity" evidence="1">
    <location>
        <begin position="170"/>
        <end position="208"/>
    </location>
</feature>
<feature type="compositionally biased region" description="Acidic residues" evidence="1">
    <location>
        <begin position="213"/>
        <end position="224"/>
    </location>
</feature>
<feature type="compositionally biased region" description="Acidic residues" evidence="1">
    <location>
        <begin position="497"/>
        <end position="506"/>
    </location>
</feature>
<feature type="compositionally biased region" description="Acidic residues" evidence="1">
    <location>
        <begin position="245"/>
        <end position="257"/>
    </location>
</feature>
<accession>A0A7R8WE03</accession>
<feature type="region of interest" description="Disordered" evidence="1">
    <location>
        <begin position="159"/>
        <end position="265"/>
    </location>
</feature>
<dbReference type="InterPro" id="IPR007149">
    <property type="entry name" value="Leo1"/>
</dbReference>
<feature type="region of interest" description="Disordered" evidence="1">
    <location>
        <begin position="463"/>
        <end position="577"/>
    </location>
</feature>
<dbReference type="PANTHER" id="PTHR23146">
    <property type="entry name" value="LEO1 PROTEIN"/>
    <property type="match status" value="1"/>
</dbReference>
<dbReference type="GO" id="GO:0032968">
    <property type="term" value="P:positive regulation of transcription elongation by RNA polymerase II"/>
    <property type="evidence" value="ECO:0007669"/>
    <property type="project" value="TreeGrafter"/>
</dbReference>
<protein>
    <submittedName>
        <fullName evidence="2">Uncharacterized protein</fullName>
    </submittedName>
</protein>
<evidence type="ECO:0000313" key="2">
    <source>
        <dbReference type="EMBL" id="CAD7229928.1"/>
    </source>
</evidence>
<gene>
    <name evidence="2" type="ORF">CTOB1V02_LOCUS7793</name>
</gene>
<dbReference type="Pfam" id="PF04004">
    <property type="entry name" value="Leo1"/>
    <property type="match status" value="1"/>
</dbReference>
<dbReference type="GO" id="GO:0016593">
    <property type="term" value="C:Cdc73/Paf1 complex"/>
    <property type="evidence" value="ECO:0007669"/>
    <property type="project" value="InterPro"/>
</dbReference>
<reference evidence="2" key="1">
    <citation type="submission" date="2020-11" db="EMBL/GenBank/DDBJ databases">
        <authorList>
            <person name="Tran Van P."/>
        </authorList>
    </citation>
    <scope>NUCLEOTIDE SEQUENCE</scope>
</reference>
<proteinExistence type="predicted"/>
<feature type="compositionally biased region" description="Basic and acidic residues" evidence="1">
    <location>
        <begin position="463"/>
        <end position="476"/>
    </location>
</feature>